<comment type="caution">
    <text evidence="1">The sequence shown here is derived from an EMBL/GenBank/DDBJ whole genome shotgun (WGS) entry which is preliminary data.</text>
</comment>
<evidence type="ECO:0008006" key="3">
    <source>
        <dbReference type="Google" id="ProtNLM"/>
    </source>
</evidence>
<dbReference type="SUPFAM" id="SSF56672">
    <property type="entry name" value="DNA/RNA polymerases"/>
    <property type="match status" value="1"/>
</dbReference>
<keyword evidence="2" id="KW-1185">Reference proteome</keyword>
<reference evidence="1" key="2">
    <citation type="journal article" date="2023" name="Commun. Biol.">
        <title>Intrasexual cuticular hydrocarbon dimorphism in a wasp sheds light on hydrocarbon biosynthesis genes in Hymenoptera.</title>
        <authorList>
            <person name="Moris V.C."/>
            <person name="Podsiadlowski L."/>
            <person name="Martin S."/>
            <person name="Oeyen J.P."/>
            <person name="Donath A."/>
            <person name="Petersen M."/>
            <person name="Wilbrandt J."/>
            <person name="Misof B."/>
            <person name="Liedtke D."/>
            <person name="Thamm M."/>
            <person name="Scheiner R."/>
            <person name="Schmitt T."/>
            <person name="Niehuis O."/>
        </authorList>
    </citation>
    <scope>NUCLEOTIDE SEQUENCE</scope>
    <source>
        <strain evidence="1">GBR_01_08_01A</strain>
    </source>
</reference>
<evidence type="ECO:0000313" key="1">
    <source>
        <dbReference type="EMBL" id="KAK2575356.1"/>
    </source>
</evidence>
<organism evidence="1 2">
    <name type="scientific">Odynerus spinipes</name>
    <dbReference type="NCBI Taxonomy" id="1348599"/>
    <lineage>
        <taxon>Eukaryota</taxon>
        <taxon>Metazoa</taxon>
        <taxon>Ecdysozoa</taxon>
        <taxon>Arthropoda</taxon>
        <taxon>Hexapoda</taxon>
        <taxon>Insecta</taxon>
        <taxon>Pterygota</taxon>
        <taxon>Neoptera</taxon>
        <taxon>Endopterygota</taxon>
        <taxon>Hymenoptera</taxon>
        <taxon>Apocrita</taxon>
        <taxon>Aculeata</taxon>
        <taxon>Vespoidea</taxon>
        <taxon>Vespidae</taxon>
        <taxon>Eumeninae</taxon>
        <taxon>Odynerus</taxon>
    </lineage>
</organism>
<dbReference type="Pfam" id="PF05380">
    <property type="entry name" value="Peptidase_A17"/>
    <property type="match status" value="1"/>
</dbReference>
<protein>
    <recommendedName>
        <fullName evidence="3">Peptidase aspartic putative domain-containing protein</fullName>
    </recommendedName>
</protein>
<dbReference type="EMBL" id="JAIFRP010004429">
    <property type="protein sequence ID" value="KAK2575356.1"/>
    <property type="molecule type" value="Genomic_DNA"/>
</dbReference>
<dbReference type="Proteomes" id="UP001258017">
    <property type="component" value="Unassembled WGS sequence"/>
</dbReference>
<accession>A0AAD9VHY7</accession>
<dbReference type="AlphaFoldDB" id="A0AAD9VHY7"/>
<gene>
    <name evidence="1" type="ORF">KPH14_000829</name>
</gene>
<proteinExistence type="predicted"/>
<dbReference type="PANTHER" id="PTHR47331">
    <property type="entry name" value="PHD-TYPE DOMAIN-CONTAINING PROTEIN"/>
    <property type="match status" value="1"/>
</dbReference>
<dbReference type="PANTHER" id="PTHR47331:SF5">
    <property type="entry name" value="RIBONUCLEASE H"/>
    <property type="match status" value="1"/>
</dbReference>
<reference evidence="1" key="1">
    <citation type="submission" date="2021-08" db="EMBL/GenBank/DDBJ databases">
        <authorList>
            <person name="Misof B."/>
            <person name="Oliver O."/>
            <person name="Podsiadlowski L."/>
            <person name="Donath A."/>
            <person name="Peters R."/>
            <person name="Mayer C."/>
            <person name="Rust J."/>
            <person name="Gunkel S."/>
            <person name="Lesny P."/>
            <person name="Martin S."/>
            <person name="Oeyen J.P."/>
            <person name="Petersen M."/>
            <person name="Panagiotis P."/>
            <person name="Wilbrandt J."/>
            <person name="Tanja T."/>
        </authorList>
    </citation>
    <scope>NUCLEOTIDE SEQUENCE</scope>
    <source>
        <strain evidence="1">GBR_01_08_01A</strain>
        <tissue evidence="1">Thorax + abdomen</tissue>
    </source>
</reference>
<dbReference type="InterPro" id="IPR043502">
    <property type="entry name" value="DNA/RNA_pol_sf"/>
</dbReference>
<dbReference type="InterPro" id="IPR008042">
    <property type="entry name" value="Retrotrans_Pao"/>
</dbReference>
<sequence>MNVPQPTKSYVMHARTNDDDRVMLATTLVYLTDRKGHRHECRALLDAGSQPNFLTEDFCKRLDLPCDDISASVEYVRRNEQVIKQKTRVELISITGGFKTSLKCLVVPDLTNYVPDTTFSAASLRIPENIVLADPNFAQPRRIDMLIGGGLFWDLLCAGQYKPAPDHPTVQKTLLGWVVAGSINRPLKGTKGGKPHFSCHLATNKKLHEQIEKFWMMENLEPTSAIPSVDTMDICEQHFQRTTTCDAEGRFVVNVPWNQEVENLGDSQQHAFQRFNSLERKLRRQPDLKSEYIKFMEEYENLGHMREVPSPLDTGYYLPRHAVIKADSTTTKVRVVFDGSAKTTSGLSLNDVQLVGPTVQQDLFSILIRFRKHRYVLSGDIAKMYRQIRIEARDCRFQRILWRSDSLQPIKTDFYVDDPLTGSESIEEAVTLKRELISILAEAGFELRKWTSNKQQILDIKGTSNVQLPTEGNHDSKTLEIAQIFDPLGLVGPATIQAKIVMQRLWQLEICWDESLPQDIHTCWMEFRNELDQLDQIRIPRRILISNAQRIELHGFCDASEKAYAVLLAQLMHKVKAAIDMEIHDEYHWSDSTMTLNWIRASPSKWQTFVANRTTEIQRLSPKNWRHITSSDNPADIISRGISPSLLLSTEQWWKDPTWLLSDDRHLLATEIEEATHKVIKMVQAECFTPEIRHLERSKAVSKASQITTLNPFWTRRDFLGLAVDYQTPLFPSSSVIPLYCLRNMHLPH</sequence>
<evidence type="ECO:0000313" key="2">
    <source>
        <dbReference type="Proteomes" id="UP001258017"/>
    </source>
</evidence>
<dbReference type="GO" id="GO:0071897">
    <property type="term" value="P:DNA biosynthetic process"/>
    <property type="evidence" value="ECO:0007669"/>
    <property type="project" value="UniProtKB-ARBA"/>
</dbReference>
<name>A0AAD9VHY7_9HYME</name>